<name>A0AAW0SK48_SCYPA</name>
<reference evidence="1 2" key="1">
    <citation type="submission" date="2023-03" db="EMBL/GenBank/DDBJ databases">
        <title>High-quality genome of Scylla paramamosain provides insights in environmental adaptation.</title>
        <authorList>
            <person name="Zhang L."/>
        </authorList>
    </citation>
    <scope>NUCLEOTIDE SEQUENCE [LARGE SCALE GENOMIC DNA]</scope>
    <source>
        <strain evidence="1">LZ_2023a</strain>
        <tissue evidence="1">Muscle</tissue>
    </source>
</reference>
<sequence>MFTGTSFGWLKTTDDTIIPDLPPHVSRDATQGGVPRQVPAQCPITEQQLEGAVQTPPQPRPKPGDCCYLLHNVVSAIIVYFIEFSARVRHGEHVAFTSQPLHAAASQHMAQDLSSGAGLNSQLFKNHIVLIFSSVGMILPPDCNTARASEVLLKLSGWAVRRAFCTGYTDAKHYRCSPDSRRVSTDVTMRTVHSRPNDKLRSEFACSVEIQGNHNRPLGPADALGEPRVPSATRELFESHLNQNP</sequence>
<evidence type="ECO:0000313" key="1">
    <source>
        <dbReference type="EMBL" id="KAK8375132.1"/>
    </source>
</evidence>
<organism evidence="1 2">
    <name type="scientific">Scylla paramamosain</name>
    <name type="common">Mud crab</name>
    <dbReference type="NCBI Taxonomy" id="85552"/>
    <lineage>
        <taxon>Eukaryota</taxon>
        <taxon>Metazoa</taxon>
        <taxon>Ecdysozoa</taxon>
        <taxon>Arthropoda</taxon>
        <taxon>Crustacea</taxon>
        <taxon>Multicrustacea</taxon>
        <taxon>Malacostraca</taxon>
        <taxon>Eumalacostraca</taxon>
        <taxon>Eucarida</taxon>
        <taxon>Decapoda</taxon>
        <taxon>Pleocyemata</taxon>
        <taxon>Brachyura</taxon>
        <taxon>Eubrachyura</taxon>
        <taxon>Portunoidea</taxon>
        <taxon>Portunidae</taxon>
        <taxon>Portuninae</taxon>
        <taxon>Scylla</taxon>
    </lineage>
</organism>
<proteinExistence type="predicted"/>
<dbReference type="Proteomes" id="UP001487740">
    <property type="component" value="Unassembled WGS sequence"/>
</dbReference>
<gene>
    <name evidence="1" type="ORF">O3P69_017802</name>
</gene>
<comment type="caution">
    <text evidence="1">The sequence shown here is derived from an EMBL/GenBank/DDBJ whole genome shotgun (WGS) entry which is preliminary data.</text>
</comment>
<dbReference type="AlphaFoldDB" id="A0AAW0SK48"/>
<protein>
    <submittedName>
        <fullName evidence="1">Uncharacterized protein</fullName>
    </submittedName>
</protein>
<dbReference type="EMBL" id="JARAKH010000069">
    <property type="protein sequence ID" value="KAK8375132.1"/>
    <property type="molecule type" value="Genomic_DNA"/>
</dbReference>
<evidence type="ECO:0000313" key="2">
    <source>
        <dbReference type="Proteomes" id="UP001487740"/>
    </source>
</evidence>
<keyword evidence="2" id="KW-1185">Reference proteome</keyword>
<accession>A0AAW0SK48</accession>